<organism evidence="8 9">
    <name type="scientific">Phenylobacterium deserti</name>
    <dbReference type="NCBI Taxonomy" id="1914756"/>
    <lineage>
        <taxon>Bacteria</taxon>
        <taxon>Pseudomonadati</taxon>
        <taxon>Pseudomonadota</taxon>
        <taxon>Alphaproteobacteria</taxon>
        <taxon>Caulobacterales</taxon>
        <taxon>Caulobacteraceae</taxon>
        <taxon>Phenylobacterium</taxon>
    </lineage>
</organism>
<feature type="transmembrane region" description="Helical" evidence="6">
    <location>
        <begin position="40"/>
        <end position="57"/>
    </location>
</feature>
<dbReference type="PANTHER" id="PTHR30329">
    <property type="entry name" value="STATOR ELEMENT OF FLAGELLAR MOTOR COMPLEX"/>
    <property type="match status" value="1"/>
</dbReference>
<evidence type="ECO:0000256" key="1">
    <source>
        <dbReference type="ARBA" id="ARBA00004442"/>
    </source>
</evidence>
<evidence type="ECO:0000256" key="4">
    <source>
        <dbReference type="PROSITE-ProRule" id="PRU00473"/>
    </source>
</evidence>
<reference evidence="9" key="1">
    <citation type="submission" date="2018-05" db="EMBL/GenBank/DDBJ databases">
        <authorList>
            <person name="Li X."/>
        </authorList>
    </citation>
    <scope>NUCLEOTIDE SEQUENCE [LARGE SCALE GENOMIC DNA]</scope>
    <source>
        <strain evidence="9">YIM 73061</strain>
    </source>
</reference>
<evidence type="ECO:0000256" key="5">
    <source>
        <dbReference type="SAM" id="MobiDB-lite"/>
    </source>
</evidence>
<dbReference type="Proteomes" id="UP000249725">
    <property type="component" value="Unassembled WGS sequence"/>
</dbReference>
<dbReference type="AlphaFoldDB" id="A0A328ADW5"/>
<dbReference type="InterPro" id="IPR006665">
    <property type="entry name" value="OmpA-like"/>
</dbReference>
<keyword evidence="9" id="KW-1185">Reference proteome</keyword>
<dbReference type="GO" id="GO:0009279">
    <property type="term" value="C:cell outer membrane"/>
    <property type="evidence" value="ECO:0007669"/>
    <property type="project" value="UniProtKB-SubCell"/>
</dbReference>
<keyword evidence="6" id="KW-1133">Transmembrane helix</keyword>
<keyword evidence="2 4" id="KW-0472">Membrane</keyword>
<keyword evidence="6" id="KW-0812">Transmembrane</keyword>
<dbReference type="Pfam" id="PF00691">
    <property type="entry name" value="OmpA"/>
    <property type="match status" value="1"/>
</dbReference>
<gene>
    <name evidence="8" type="ORF">DJ018_10845</name>
</gene>
<feature type="domain" description="OmpA-like" evidence="7">
    <location>
        <begin position="123"/>
        <end position="235"/>
    </location>
</feature>
<evidence type="ECO:0000256" key="6">
    <source>
        <dbReference type="SAM" id="Phobius"/>
    </source>
</evidence>
<comment type="subcellular location">
    <subcellularLocation>
        <location evidence="1">Cell outer membrane</location>
    </subcellularLocation>
</comment>
<comment type="caution">
    <text evidence="8">The sequence shown here is derived from an EMBL/GenBank/DDBJ whole genome shotgun (WGS) entry which is preliminary data.</text>
</comment>
<evidence type="ECO:0000313" key="8">
    <source>
        <dbReference type="EMBL" id="RAK52687.1"/>
    </source>
</evidence>
<evidence type="ECO:0000256" key="3">
    <source>
        <dbReference type="ARBA" id="ARBA00023237"/>
    </source>
</evidence>
<sequence length="235" mass="24897">MNTSQPTPTHKELTLVGEPPHKQGAPPQYVHVDKKKAPKWRLWLLLALALVALLLLLSRCGRRETEVAPQTAPAAPAAPAAEAAAALPVEQVTLPGGQTVGLAPQTLNYELQRFLASDAPAPRTFTFDKLNFDTNAAVIRSVDQPTIQALAQILNAYPNARVQLIGFADARGSEAQNAQLASQRAAAVSQALVAAGVDPSRVSTASGGESKPVESNATSEGRFENRRTDLIVTSK</sequence>
<feature type="region of interest" description="Disordered" evidence="5">
    <location>
        <begin position="199"/>
        <end position="235"/>
    </location>
</feature>
<dbReference type="OrthoDB" id="9814546at2"/>
<name>A0A328ADW5_9CAUL</name>
<feature type="compositionally biased region" description="Polar residues" evidence="5">
    <location>
        <begin position="201"/>
        <end position="219"/>
    </location>
</feature>
<dbReference type="InterPro" id="IPR006664">
    <property type="entry name" value="OMP_bac"/>
</dbReference>
<dbReference type="InterPro" id="IPR036737">
    <property type="entry name" value="OmpA-like_sf"/>
</dbReference>
<proteinExistence type="predicted"/>
<dbReference type="PRINTS" id="PR01021">
    <property type="entry name" value="OMPADOMAIN"/>
</dbReference>
<evidence type="ECO:0000256" key="2">
    <source>
        <dbReference type="ARBA" id="ARBA00023136"/>
    </source>
</evidence>
<evidence type="ECO:0000313" key="9">
    <source>
        <dbReference type="Proteomes" id="UP000249725"/>
    </source>
</evidence>
<dbReference type="CDD" id="cd07185">
    <property type="entry name" value="OmpA_C-like"/>
    <property type="match status" value="1"/>
</dbReference>
<dbReference type="EMBL" id="QFYR01000002">
    <property type="protein sequence ID" value="RAK52687.1"/>
    <property type="molecule type" value="Genomic_DNA"/>
</dbReference>
<feature type="region of interest" description="Disordered" evidence="5">
    <location>
        <begin position="1"/>
        <end position="28"/>
    </location>
</feature>
<dbReference type="PROSITE" id="PS51123">
    <property type="entry name" value="OMPA_2"/>
    <property type="match status" value="1"/>
</dbReference>
<dbReference type="SUPFAM" id="SSF103088">
    <property type="entry name" value="OmpA-like"/>
    <property type="match status" value="1"/>
</dbReference>
<dbReference type="PANTHER" id="PTHR30329:SF21">
    <property type="entry name" value="LIPOPROTEIN YIAD-RELATED"/>
    <property type="match status" value="1"/>
</dbReference>
<accession>A0A328ADW5</accession>
<evidence type="ECO:0000259" key="7">
    <source>
        <dbReference type="PROSITE" id="PS51123"/>
    </source>
</evidence>
<keyword evidence="3" id="KW-0998">Cell outer membrane</keyword>
<protein>
    <submittedName>
        <fullName evidence="8">OmpA family protein</fullName>
    </submittedName>
</protein>
<dbReference type="Gene3D" id="3.30.1330.60">
    <property type="entry name" value="OmpA-like domain"/>
    <property type="match status" value="1"/>
</dbReference>
<dbReference type="InterPro" id="IPR050330">
    <property type="entry name" value="Bact_OuterMem_StrucFunc"/>
</dbReference>